<reference evidence="1 2" key="1">
    <citation type="submission" date="2016-08" db="EMBL/GenBank/DDBJ databases">
        <title>Genome sequence of Clavibacter michiganensis subsp. michiganensis strain CASJ007.</title>
        <authorList>
            <person name="Thapa S.P."/>
            <person name="Coaker G."/>
        </authorList>
    </citation>
    <scope>NUCLEOTIDE SEQUENCE [LARGE SCALE GENOMIC DNA]</scope>
    <source>
        <strain evidence="1">CASJ007</strain>
    </source>
</reference>
<comment type="caution">
    <text evidence="1">The sequence shown here is derived from an EMBL/GenBank/DDBJ whole genome shotgun (WGS) entry which is preliminary data.</text>
</comment>
<proteinExistence type="predicted"/>
<sequence>MAVATGAYDVGQLRAPDAHAAVVVADLEAGHDEVMAYLDGLAER</sequence>
<name>A0A251XDA2_CLAMM</name>
<evidence type="ECO:0000313" key="1">
    <source>
        <dbReference type="EMBL" id="OUD99835.1"/>
    </source>
</evidence>
<dbReference type="Proteomes" id="UP000195062">
    <property type="component" value="Unassembled WGS sequence"/>
</dbReference>
<gene>
    <name evidence="1" type="ORF">CMMCAS07_20385</name>
</gene>
<keyword evidence="2" id="KW-1185">Reference proteome</keyword>
<dbReference type="EMBL" id="MDHH01000010">
    <property type="protein sequence ID" value="OUD99835.1"/>
    <property type="molecule type" value="Genomic_DNA"/>
</dbReference>
<protein>
    <submittedName>
        <fullName evidence="1">Uncharacterized protein</fullName>
    </submittedName>
</protein>
<evidence type="ECO:0000313" key="2">
    <source>
        <dbReference type="Proteomes" id="UP000195062"/>
    </source>
</evidence>
<accession>A0A251XDA2</accession>
<dbReference type="AlphaFoldDB" id="A0A251XDA2"/>
<organism evidence="1 2">
    <name type="scientific">Clavibacter michiganensis subsp. michiganensis</name>
    <dbReference type="NCBI Taxonomy" id="33013"/>
    <lineage>
        <taxon>Bacteria</taxon>
        <taxon>Bacillati</taxon>
        <taxon>Actinomycetota</taxon>
        <taxon>Actinomycetes</taxon>
        <taxon>Micrococcales</taxon>
        <taxon>Microbacteriaceae</taxon>
        <taxon>Clavibacter</taxon>
    </lineage>
</organism>